<protein>
    <submittedName>
        <fullName evidence="2">DNA mismatch repair protein MutS</fullName>
    </submittedName>
</protein>
<comment type="caution">
    <text evidence="2">The sequence shown here is derived from an EMBL/GenBank/DDBJ whole genome shotgun (WGS) entry which is preliminary data.</text>
</comment>
<organism evidence="2 3">
    <name type="scientific">Pontimicrobium aquaticum</name>
    <dbReference type="NCBI Taxonomy" id="2565367"/>
    <lineage>
        <taxon>Bacteria</taxon>
        <taxon>Pseudomonadati</taxon>
        <taxon>Bacteroidota</taxon>
        <taxon>Flavobacteriia</taxon>
        <taxon>Flavobacteriales</taxon>
        <taxon>Flavobacteriaceae</taxon>
        <taxon>Pontimicrobium</taxon>
    </lineage>
</organism>
<dbReference type="Proteomes" id="UP000307657">
    <property type="component" value="Unassembled WGS sequence"/>
</dbReference>
<evidence type="ECO:0000313" key="2">
    <source>
        <dbReference type="EMBL" id="TJY34058.1"/>
    </source>
</evidence>
<feature type="domain" description="Smr" evidence="1">
    <location>
        <begin position="129"/>
        <end position="180"/>
    </location>
</feature>
<dbReference type="InterPro" id="IPR036063">
    <property type="entry name" value="Smr_dom_sf"/>
</dbReference>
<evidence type="ECO:0000259" key="1">
    <source>
        <dbReference type="PROSITE" id="PS50828"/>
    </source>
</evidence>
<dbReference type="AlphaFoldDB" id="A0A4U0ER71"/>
<name>A0A4U0ER71_9FLAO</name>
<sequence>MMLKVGDEVEVLDEAISGIITELKNNEAVIKTPDGFELEFPVNELVLSQKEALVPSNLFSKTSLSEAISQKDSKKRKSVKVKPKERFQPTMEVDLHIHQLVKSYGRMSKHEILTYQLETAKRQLEFAMRKRIQKIVFIHGLGEGVLKLELEYLFKHYDNIKFYDANYQKYGLGATEVYIYQNSSSR</sequence>
<reference evidence="2 3" key="1">
    <citation type="submission" date="2019-04" db="EMBL/GenBank/DDBJ databases">
        <title>Lacinutrix sp. nov., isolated from marine water.</title>
        <authorList>
            <person name="Kim W."/>
        </authorList>
    </citation>
    <scope>NUCLEOTIDE SEQUENCE [LARGE SCALE GENOMIC DNA]</scope>
    <source>
        <strain evidence="2 3">CAU 1491</strain>
    </source>
</reference>
<dbReference type="OrthoDB" id="1524810at2"/>
<dbReference type="Gene3D" id="3.30.1370.110">
    <property type="match status" value="1"/>
</dbReference>
<dbReference type="PROSITE" id="PS50828">
    <property type="entry name" value="SMR"/>
    <property type="match status" value="1"/>
</dbReference>
<accession>A0A4U0ER71</accession>
<dbReference type="Pfam" id="PF01713">
    <property type="entry name" value="Smr"/>
    <property type="match status" value="1"/>
</dbReference>
<gene>
    <name evidence="2" type="ORF">E5167_12130</name>
</gene>
<dbReference type="EMBL" id="SUPL01000006">
    <property type="protein sequence ID" value="TJY34058.1"/>
    <property type="molecule type" value="Genomic_DNA"/>
</dbReference>
<dbReference type="InterPro" id="IPR002625">
    <property type="entry name" value="Smr_dom"/>
</dbReference>
<proteinExistence type="predicted"/>
<evidence type="ECO:0000313" key="3">
    <source>
        <dbReference type="Proteomes" id="UP000307657"/>
    </source>
</evidence>
<keyword evidence="3" id="KW-1185">Reference proteome</keyword>